<dbReference type="GO" id="GO:0008270">
    <property type="term" value="F:zinc ion binding"/>
    <property type="evidence" value="ECO:0007669"/>
    <property type="project" value="UniProtKB-KW"/>
</dbReference>
<dbReference type="OrthoDB" id="10253329at2759"/>
<evidence type="ECO:0000256" key="3">
    <source>
        <dbReference type="SAM" id="MobiDB-lite"/>
    </source>
</evidence>
<feature type="compositionally biased region" description="Pro residues" evidence="3">
    <location>
        <begin position="538"/>
        <end position="556"/>
    </location>
</feature>
<evidence type="ECO:0000256" key="2">
    <source>
        <dbReference type="SAM" id="Coils"/>
    </source>
</evidence>
<feature type="compositionally biased region" description="Basic and acidic residues" evidence="3">
    <location>
        <begin position="1"/>
        <end position="46"/>
    </location>
</feature>
<feature type="region of interest" description="Disordered" evidence="3">
    <location>
        <begin position="536"/>
        <end position="572"/>
    </location>
</feature>
<keyword evidence="2" id="KW-0175">Coiled coil</keyword>
<feature type="compositionally biased region" description="Basic and acidic residues" evidence="3">
    <location>
        <begin position="70"/>
        <end position="87"/>
    </location>
</feature>
<keyword evidence="1" id="KW-0479">Metal-binding</keyword>
<dbReference type="GeneID" id="17326968"/>
<feature type="region of interest" description="Disordered" evidence="3">
    <location>
        <begin position="1"/>
        <end position="93"/>
    </location>
</feature>
<evidence type="ECO:0000313" key="6">
    <source>
        <dbReference type="Proteomes" id="UP000012073"/>
    </source>
</evidence>
<gene>
    <name evidence="5" type="ORF">CHC_T00006628001</name>
</gene>
<dbReference type="InterPro" id="IPR000571">
    <property type="entry name" value="Znf_CCCH"/>
</dbReference>
<feature type="compositionally biased region" description="Gly residues" evidence="3">
    <location>
        <begin position="628"/>
        <end position="638"/>
    </location>
</feature>
<evidence type="ECO:0000259" key="4">
    <source>
        <dbReference type="PROSITE" id="PS50103"/>
    </source>
</evidence>
<keyword evidence="1" id="KW-0863">Zinc-finger</keyword>
<dbReference type="EMBL" id="HG002022">
    <property type="protein sequence ID" value="CDF39343.1"/>
    <property type="molecule type" value="Genomic_DNA"/>
</dbReference>
<protein>
    <recommendedName>
        <fullName evidence="4">C3H1-type domain-containing protein</fullName>
    </recommendedName>
</protein>
<dbReference type="OMA" id="DSMEPND"/>
<feature type="compositionally biased region" description="Basic and acidic residues" evidence="3">
    <location>
        <begin position="128"/>
        <end position="147"/>
    </location>
</feature>
<keyword evidence="1" id="KW-0862">Zinc</keyword>
<evidence type="ECO:0000313" key="5">
    <source>
        <dbReference type="EMBL" id="CDF39343.1"/>
    </source>
</evidence>
<accession>R7QNH6</accession>
<feature type="zinc finger region" description="C3H1-type" evidence="1">
    <location>
        <begin position="654"/>
        <end position="681"/>
    </location>
</feature>
<dbReference type="RefSeq" id="XP_005719254.1">
    <property type="nucleotide sequence ID" value="XM_005719197.1"/>
</dbReference>
<feature type="compositionally biased region" description="Gly residues" evidence="3">
    <location>
        <begin position="559"/>
        <end position="572"/>
    </location>
</feature>
<proteinExistence type="predicted"/>
<feature type="domain" description="C3H1-type" evidence="4">
    <location>
        <begin position="654"/>
        <end position="681"/>
    </location>
</feature>
<organism evidence="5 6">
    <name type="scientific">Chondrus crispus</name>
    <name type="common">Carrageen Irish moss</name>
    <name type="synonym">Polymorpha crispa</name>
    <dbReference type="NCBI Taxonomy" id="2769"/>
    <lineage>
        <taxon>Eukaryota</taxon>
        <taxon>Rhodophyta</taxon>
        <taxon>Florideophyceae</taxon>
        <taxon>Rhodymeniophycidae</taxon>
        <taxon>Gigartinales</taxon>
        <taxon>Gigartinaceae</taxon>
        <taxon>Chondrus</taxon>
    </lineage>
</organism>
<dbReference type="PROSITE" id="PS50103">
    <property type="entry name" value="ZF_C3H1"/>
    <property type="match status" value="1"/>
</dbReference>
<feature type="region of interest" description="Disordered" evidence="3">
    <location>
        <begin position="472"/>
        <end position="520"/>
    </location>
</feature>
<dbReference type="KEGG" id="ccp:CHC_T00006628001"/>
<sequence length="681" mass="72141">MRRFEKRPLEETRTAVPEDRQDGAGTKEEPGTKRQKVDEDSREKAKTGTNSDASPEGLTDWKPQGGAPAETEKTEGSIAGGRRDAIHSKPVLRAAPTPVVSMLPMLRSSLVGVDSDAAGGRKTTTTRGPERNSAKRKLKPETADDVRPKKRKTVSWAPQEKLVDVQHIDTRLELIRSWDPEFEITLPFGPATLQMFKSMSEEQRKTEGHDQGVGRDGGGVSVLGGGCMTAFEAARKKEHDMELDRAQKAREELNKKLNMMGAVHTWRKPTAIVLPAECRIDADGIEQYDLGDEAGSSMTRDANAQTPPSPLMGFNTGRDSMEPNDSRVHLFPLSDASVETGESAVSSTENTMRVDQEGEREGLEEKYYRGNGGKFDSGRNNGVVRTGHHGNEMGEFGMGRHEAHMGDGSGGFKGGIAGMGGVGGMGGMGGLPGKDRTHLPPHAVQHLLSALQSTGLLSQTNNGHQDRNMGGKYGGGGMGNDRGVPGEPYRPRQDSGGPGMDVTMNDANANGGRYGEDERRRMHGPENGMGMVNGAVGPPGPGPAPVAPPPPPPPPGAILGHGGPLGGGFHQGVQGGMMDGFPFPMPPMPPPPMGMHPNLMALGMGLGMPGMGIRMPFNMGGAGMGMGGGKGGGKSGAGRGREAETITRPKMKGPKQRKKCKYFGTKQGCRDGSSCMFAHIS</sequence>
<dbReference type="Gramene" id="CDF39343">
    <property type="protein sequence ID" value="CDF39343"/>
    <property type="gene ID" value="CHC_T00006628001"/>
</dbReference>
<feature type="coiled-coil region" evidence="2">
    <location>
        <begin position="236"/>
        <end position="263"/>
    </location>
</feature>
<dbReference type="AlphaFoldDB" id="R7QNH6"/>
<feature type="compositionally biased region" description="Basic residues" evidence="3">
    <location>
        <begin position="649"/>
        <end position="659"/>
    </location>
</feature>
<name>R7QNH6_CHOCR</name>
<feature type="region of interest" description="Disordered" evidence="3">
    <location>
        <begin position="338"/>
        <end position="361"/>
    </location>
</feature>
<keyword evidence="6" id="KW-1185">Reference proteome</keyword>
<feature type="region of interest" description="Disordered" evidence="3">
    <location>
        <begin position="628"/>
        <end position="659"/>
    </location>
</feature>
<evidence type="ECO:0000256" key="1">
    <source>
        <dbReference type="PROSITE-ProRule" id="PRU00723"/>
    </source>
</evidence>
<dbReference type="Proteomes" id="UP000012073">
    <property type="component" value="Unassembled WGS sequence"/>
</dbReference>
<reference evidence="6" key="1">
    <citation type="journal article" date="2013" name="Proc. Natl. Acad. Sci. U.S.A.">
        <title>Genome structure and metabolic features in the red seaweed Chondrus crispus shed light on evolution of the Archaeplastida.</title>
        <authorList>
            <person name="Collen J."/>
            <person name="Porcel B."/>
            <person name="Carre W."/>
            <person name="Ball S.G."/>
            <person name="Chaparro C."/>
            <person name="Tonon T."/>
            <person name="Barbeyron T."/>
            <person name="Michel G."/>
            <person name="Noel B."/>
            <person name="Valentin K."/>
            <person name="Elias M."/>
            <person name="Artiguenave F."/>
            <person name="Arun A."/>
            <person name="Aury J.M."/>
            <person name="Barbosa-Neto J.F."/>
            <person name="Bothwell J.H."/>
            <person name="Bouget F.Y."/>
            <person name="Brillet L."/>
            <person name="Cabello-Hurtado F."/>
            <person name="Capella-Gutierrez S."/>
            <person name="Charrier B."/>
            <person name="Cladiere L."/>
            <person name="Cock J.M."/>
            <person name="Coelho S.M."/>
            <person name="Colleoni C."/>
            <person name="Czjzek M."/>
            <person name="Da Silva C."/>
            <person name="Delage L."/>
            <person name="Denoeud F."/>
            <person name="Deschamps P."/>
            <person name="Dittami S.M."/>
            <person name="Gabaldon T."/>
            <person name="Gachon C.M."/>
            <person name="Groisillier A."/>
            <person name="Herve C."/>
            <person name="Jabbari K."/>
            <person name="Katinka M."/>
            <person name="Kloareg B."/>
            <person name="Kowalczyk N."/>
            <person name="Labadie K."/>
            <person name="Leblanc C."/>
            <person name="Lopez P.J."/>
            <person name="McLachlan D.H."/>
            <person name="Meslet-Cladiere L."/>
            <person name="Moustafa A."/>
            <person name="Nehr Z."/>
            <person name="Nyvall Collen P."/>
            <person name="Panaud O."/>
            <person name="Partensky F."/>
            <person name="Poulain J."/>
            <person name="Rensing S.A."/>
            <person name="Rousvoal S."/>
            <person name="Samson G."/>
            <person name="Symeonidi A."/>
            <person name="Weissenbach J."/>
            <person name="Zambounis A."/>
            <person name="Wincker P."/>
            <person name="Boyen C."/>
        </authorList>
    </citation>
    <scope>NUCLEOTIDE SEQUENCE [LARGE SCALE GENOMIC DNA]</scope>
    <source>
        <strain evidence="6">cv. Stackhouse</strain>
    </source>
</reference>
<feature type="region of interest" description="Disordered" evidence="3">
    <location>
        <begin position="114"/>
        <end position="153"/>
    </location>
</feature>
<feature type="compositionally biased region" description="Basic and acidic residues" evidence="3">
    <location>
        <begin position="352"/>
        <end position="361"/>
    </location>
</feature>